<evidence type="ECO:0008006" key="3">
    <source>
        <dbReference type="Google" id="ProtNLM"/>
    </source>
</evidence>
<proteinExistence type="predicted"/>
<evidence type="ECO:0000313" key="2">
    <source>
        <dbReference type="Proteomes" id="UP000037175"/>
    </source>
</evidence>
<gene>
    <name evidence="1" type="ORF">Tfer_1116</name>
</gene>
<dbReference type="PATRIC" id="fig|281456.6.peg.1183"/>
<dbReference type="Proteomes" id="UP000037175">
    <property type="component" value="Unassembled WGS sequence"/>
</dbReference>
<evidence type="ECO:0000313" key="1">
    <source>
        <dbReference type="EMBL" id="KNZ70238.1"/>
    </source>
</evidence>
<dbReference type="AlphaFoldDB" id="A0A0L6W4C1"/>
<organism evidence="1 2">
    <name type="scientific">Thermincola ferriacetica</name>
    <dbReference type="NCBI Taxonomy" id="281456"/>
    <lineage>
        <taxon>Bacteria</taxon>
        <taxon>Bacillati</taxon>
        <taxon>Bacillota</taxon>
        <taxon>Clostridia</taxon>
        <taxon>Eubacteriales</taxon>
        <taxon>Thermincolaceae</taxon>
        <taxon>Thermincola</taxon>
    </lineage>
</organism>
<dbReference type="RefSeq" id="WP_052217202.1">
    <property type="nucleotide sequence ID" value="NZ_LGTE01000005.1"/>
</dbReference>
<accession>A0A0L6W4C1</accession>
<keyword evidence="2" id="KW-1185">Reference proteome</keyword>
<name>A0A0L6W4C1_9FIRM</name>
<reference evidence="2" key="1">
    <citation type="submission" date="2015-07" db="EMBL/GenBank/DDBJ databases">
        <title>Complete Genome of Thermincola ferriacetica strain Z-0001T.</title>
        <authorList>
            <person name="Lusk B."/>
            <person name="Badalamenti J.P."/>
            <person name="Parameswaran P."/>
            <person name="Bond D.R."/>
            <person name="Torres C.I."/>
        </authorList>
    </citation>
    <scope>NUCLEOTIDE SEQUENCE [LARGE SCALE GENOMIC DNA]</scope>
    <source>
        <strain evidence="2">Z-0001</strain>
    </source>
</reference>
<dbReference type="InterPro" id="IPR012190">
    <property type="entry name" value="UCP036698"/>
</dbReference>
<dbReference type="EMBL" id="LGTE01000005">
    <property type="protein sequence ID" value="KNZ70238.1"/>
    <property type="molecule type" value="Genomic_DNA"/>
</dbReference>
<sequence length="73" mass="8605">MDTNNENLEKANPNTEKKDKDKLELIAAKSFDEYDQMYKVIDFLNKTLKHKKVMFGLTKNTEKKTMTISIYEV</sequence>
<protein>
    <recommendedName>
        <fullName evidence="3">DUF4264 domain-containing protein</fullName>
    </recommendedName>
</protein>
<comment type="caution">
    <text evidence="1">The sequence shown here is derived from an EMBL/GenBank/DDBJ whole genome shotgun (WGS) entry which is preliminary data.</text>
</comment>
<dbReference type="Pfam" id="PF14084">
    <property type="entry name" value="DUF4264"/>
    <property type="match status" value="1"/>
</dbReference>